<name>A0AAN3A5K0_BACO1</name>
<reference evidence="1 2" key="1">
    <citation type="submission" date="2007-03" db="EMBL/GenBank/DDBJ databases">
        <authorList>
            <person name="Fulton L."/>
            <person name="Clifton S."/>
            <person name="Fulton B."/>
            <person name="Xu J."/>
            <person name="Minx P."/>
            <person name="Pepin K.H."/>
            <person name="Johnson M."/>
            <person name="Thiruvilangam P."/>
            <person name="Bhonagiri V."/>
            <person name="Nash W.E."/>
            <person name="Mardis E.R."/>
            <person name="Wilson R.K."/>
        </authorList>
    </citation>
    <scope>NUCLEOTIDE SEQUENCE [LARGE SCALE GENOMIC DNA]</scope>
    <source>
        <strain evidence="2">ATCC 8483 / DSM 1896 / JCM 5824 / BCRC 10623 / CCUG 4943 / NCTC 11153</strain>
    </source>
</reference>
<comment type="caution">
    <text evidence="1">The sequence shown here is derived from an EMBL/GenBank/DDBJ whole genome shotgun (WGS) entry which is preliminary data.</text>
</comment>
<organism evidence="1 2">
    <name type="scientific">Bacteroides ovatus (strain ATCC 8483 / DSM 1896 / JCM 5824 / BCRC 10623 / CCUG 4943 / NCTC 11153)</name>
    <dbReference type="NCBI Taxonomy" id="411476"/>
    <lineage>
        <taxon>Bacteria</taxon>
        <taxon>Pseudomonadati</taxon>
        <taxon>Bacteroidota</taxon>
        <taxon>Bacteroidia</taxon>
        <taxon>Bacteroidales</taxon>
        <taxon>Bacteroidaceae</taxon>
        <taxon>Bacteroides</taxon>
    </lineage>
</organism>
<evidence type="ECO:0000313" key="1">
    <source>
        <dbReference type="EMBL" id="EDO10439.1"/>
    </source>
</evidence>
<gene>
    <name evidence="1" type="ORF">BACOVA_03886</name>
</gene>
<evidence type="ECO:0000313" key="2">
    <source>
        <dbReference type="Proteomes" id="UP000005475"/>
    </source>
</evidence>
<dbReference type="AlphaFoldDB" id="A0AAN3A5K0"/>
<reference evidence="2" key="2">
    <citation type="submission" date="2007-04" db="EMBL/GenBank/DDBJ databases">
        <title>Draft genome sequence of Bacteroides ovatus (ATCC 8483).</title>
        <authorList>
            <person name="Sudarsanam P."/>
            <person name="Ley R."/>
            <person name="Guruge J."/>
            <person name="Turnbaugh P.J."/>
            <person name="Mahowald M."/>
            <person name="Liep D."/>
            <person name="Gordon J."/>
        </authorList>
    </citation>
    <scope>NUCLEOTIDE SEQUENCE [LARGE SCALE GENOMIC DNA]</scope>
    <source>
        <strain evidence="2">ATCC 8483 / DSM 1896 / JCM 5824 / BCRC 10623 / CCUG 4943 / NCTC 11153</strain>
    </source>
</reference>
<accession>A0AAN3A5K0</accession>
<sequence>MLHMNSKDLSIWILPSFFVNVASITYQNGKSSLVGGGGGGHSFTALRV</sequence>
<proteinExistence type="predicted"/>
<protein>
    <submittedName>
        <fullName evidence="1">Uncharacterized protein</fullName>
    </submittedName>
</protein>
<dbReference type="Proteomes" id="UP000005475">
    <property type="component" value="Unassembled WGS sequence"/>
</dbReference>
<dbReference type="EMBL" id="AAXF02000052">
    <property type="protein sequence ID" value="EDO10439.1"/>
    <property type="molecule type" value="Genomic_DNA"/>
</dbReference>